<dbReference type="Gene3D" id="2.120.10.80">
    <property type="entry name" value="Kelch-type beta propeller"/>
    <property type="match status" value="1"/>
</dbReference>
<feature type="compositionally biased region" description="Low complexity" evidence="3">
    <location>
        <begin position="209"/>
        <end position="225"/>
    </location>
</feature>
<dbReference type="Gene3D" id="3.10.110.10">
    <property type="entry name" value="Ubiquitin Conjugating Enzyme"/>
    <property type="match status" value="1"/>
</dbReference>
<dbReference type="SUPFAM" id="SSF117281">
    <property type="entry name" value="Kelch motif"/>
    <property type="match status" value="1"/>
</dbReference>
<dbReference type="Proteomes" id="UP000006671">
    <property type="component" value="Unassembled WGS sequence"/>
</dbReference>
<dbReference type="InterPro" id="IPR016135">
    <property type="entry name" value="UBQ-conjugating_enzyme/RWD"/>
</dbReference>
<dbReference type="RefSeq" id="XP_002672190.1">
    <property type="nucleotide sequence ID" value="XM_002672144.1"/>
</dbReference>
<dbReference type="GeneID" id="8850874"/>
<evidence type="ECO:0000259" key="5">
    <source>
        <dbReference type="PROSITE" id="PS50908"/>
    </source>
</evidence>
<evidence type="ECO:0000256" key="2">
    <source>
        <dbReference type="ARBA" id="ARBA00022737"/>
    </source>
</evidence>
<dbReference type="InterPro" id="IPR015915">
    <property type="entry name" value="Kelch-typ_b-propeller"/>
</dbReference>
<dbReference type="Gene3D" id="3.30.710.10">
    <property type="entry name" value="Potassium Channel Kv1.1, Chain A"/>
    <property type="match status" value="1"/>
</dbReference>
<feature type="domain" description="RWD" evidence="5">
    <location>
        <begin position="293"/>
        <end position="440"/>
    </location>
</feature>
<evidence type="ECO:0000313" key="6">
    <source>
        <dbReference type="EMBL" id="EFC39446.1"/>
    </source>
</evidence>
<dbReference type="InParanoid" id="D2VUG8"/>
<dbReference type="SMART" id="SM00225">
    <property type="entry name" value="BTB"/>
    <property type="match status" value="1"/>
</dbReference>
<dbReference type="PROSITE" id="PS50097">
    <property type="entry name" value="BTB"/>
    <property type="match status" value="1"/>
</dbReference>
<sequence length="1308" mass="150354">MKPQKEAIWSLKLDEIFSCYSPRDLPDAIRNYFEEDCDEIYLEIGNSSAGLKHIMERHENQFIIPKLRKLNDEKGGDDDDIERSMSSCSSSEGLEIDFTNNINDDRNENIENKEMENMKNCNENDTDSIPSLERNYQLVSEYIYNIMKRADYYYYGYKILPGKKIPERVTLALLYQLDFNKFLRVSMGTNGFIVTAVPQSINNYKTKQKSSSNSQQQHQHTTTSKASGSSPALEGKEKKRNSDPPPPNDQVVAQQIVVEQSSSDEKEKKKNLEEEIPEVVYQDGEQDALDRSQEIEVLQSIYGEDFAMIDAEQCFEITIRGKLNFELPSDSDIANNHFSISEIPFKLSHVGLKLWVKYVNGYPSQTLPKFKCIPLIDLNRIMSLVRSASQVHAQLSLKSQMQEEEIESIYAKIRAKSSELLGYAMVYSFIQEIEEYLESNNVSVSLAEEQFQFQQKEKKIIKTSVVLTMIGDAALTSDNVLNVETSAKYKNKENHEEEDRKKKGCTKNNAVWENIQYFKAKNRISIESYVKVEASYSKNSISSNFWLNRYGHAVASNGNHLWFSFGGIHEGRVTADLISFNDSGIAKPALLKETINPRIFHTFTYIVTAEIFVILGGMSENRDYYSDAYLIDCQFNHPNVQRLPVFPSKIAGHSATNFEDKLYVFGGFSGDTYSNHLYSLTLRKPKIGNAPSNSWIRIDAPNGPSRRCGCSSVVFRDILYVYGGNNKGAFLDDLYAFDLNLKYWTKIVTFGTSTALSHAQLFATANNTLTLIGGIYVYRNWNTTVLEFSIDSSTWSALKCEQTKKFNDRTALCSVLQDNQNFIYTGGIKNLGFTSLAKISQSNPIMAKEMPEKVDSVRKMVKRYVGGLEYTRTLFDVYYDMITSQIENNSDLIINYYEKDENGCTDHRKIFAHQYVVISNPVLRRLLAIQNVRDHLNQQDYQYSMEADEENVLSFKNVYIDIQTFKGFEDLTFNGIMGCLQFVYSYSFDPELVRTDKECLELYQAAKKFKLTLLCEMLCNSITADSLQLTIGDFIEQSMQEFLKPAAVGPEEQYFLNTANEFETFSSEQTKDTPYVRIIAPDLYSKLNLERARYIKSMNEESLEESAIPEEMPEVESFDEELFEEIDSAKGEGFNWMTDVPKSADDLPELEWKYIIVHKSILVYRSKFFRTMFNMDFSESKTNEIRLNDTSMQSIEAILYWMYSGKFPTILSENAIELFVAASQYDLPEVRDWARSFIEKFIDVNNVITVLDIADMIGDVSLKRFCIYFIANRLDIICRDPLFNEIPHNTRFEIRSLNSKINRKKVKK</sequence>
<dbReference type="SUPFAM" id="SSF54695">
    <property type="entry name" value="POZ domain"/>
    <property type="match status" value="1"/>
</dbReference>
<reference evidence="6 7" key="1">
    <citation type="journal article" date="2010" name="Cell">
        <title>The genome of Naegleria gruberi illuminates early eukaryotic versatility.</title>
        <authorList>
            <person name="Fritz-Laylin L.K."/>
            <person name="Prochnik S.E."/>
            <person name="Ginger M.L."/>
            <person name="Dacks J.B."/>
            <person name="Carpenter M.L."/>
            <person name="Field M.C."/>
            <person name="Kuo A."/>
            <person name="Paredez A."/>
            <person name="Chapman J."/>
            <person name="Pham J."/>
            <person name="Shu S."/>
            <person name="Neupane R."/>
            <person name="Cipriano M."/>
            <person name="Mancuso J."/>
            <person name="Tu H."/>
            <person name="Salamov A."/>
            <person name="Lindquist E."/>
            <person name="Shapiro H."/>
            <person name="Lucas S."/>
            <person name="Grigoriev I.V."/>
            <person name="Cande W.Z."/>
            <person name="Fulton C."/>
            <person name="Rokhsar D.S."/>
            <person name="Dawson S.C."/>
        </authorList>
    </citation>
    <scope>NUCLEOTIDE SEQUENCE [LARGE SCALE GENOMIC DNA]</scope>
    <source>
        <strain evidence="6 7">NEG-M</strain>
    </source>
</reference>
<proteinExistence type="predicted"/>
<accession>D2VUG8</accession>
<dbReference type="InterPro" id="IPR000210">
    <property type="entry name" value="BTB/POZ_dom"/>
</dbReference>
<feature type="compositionally biased region" description="Basic and acidic residues" evidence="3">
    <location>
        <begin position="263"/>
        <end position="273"/>
    </location>
</feature>
<evidence type="ECO:0000259" key="4">
    <source>
        <dbReference type="PROSITE" id="PS50097"/>
    </source>
</evidence>
<dbReference type="PROSITE" id="PS50908">
    <property type="entry name" value="RWD"/>
    <property type="match status" value="1"/>
</dbReference>
<dbReference type="OrthoDB" id="6482909at2759"/>
<organism evidence="7">
    <name type="scientific">Naegleria gruberi</name>
    <name type="common">Amoeba</name>
    <dbReference type="NCBI Taxonomy" id="5762"/>
    <lineage>
        <taxon>Eukaryota</taxon>
        <taxon>Discoba</taxon>
        <taxon>Heterolobosea</taxon>
        <taxon>Tetramitia</taxon>
        <taxon>Eutetramitia</taxon>
        <taxon>Vahlkampfiidae</taxon>
        <taxon>Naegleria</taxon>
    </lineage>
</organism>
<dbReference type="CDD" id="cd23823">
    <property type="entry name" value="RWD_GCN2"/>
    <property type="match status" value="1"/>
</dbReference>
<gene>
    <name evidence="6" type="ORF">NAEGRDRAFT_72658</name>
</gene>
<dbReference type="GO" id="GO:0005794">
    <property type="term" value="C:Golgi apparatus"/>
    <property type="evidence" value="ECO:0007669"/>
    <property type="project" value="TreeGrafter"/>
</dbReference>
<dbReference type="SMART" id="SM00591">
    <property type="entry name" value="RWD"/>
    <property type="match status" value="1"/>
</dbReference>
<dbReference type="InterPro" id="IPR006575">
    <property type="entry name" value="RWD_dom"/>
</dbReference>
<protein>
    <submittedName>
        <fullName evidence="6">Predicted protein</fullName>
    </submittedName>
</protein>
<evidence type="ECO:0000256" key="3">
    <source>
        <dbReference type="SAM" id="MobiDB-lite"/>
    </source>
</evidence>
<dbReference type="eggNOG" id="KOG0379">
    <property type="taxonomic scope" value="Eukaryota"/>
</dbReference>
<dbReference type="InterPro" id="IPR011333">
    <property type="entry name" value="SKP1/BTB/POZ_sf"/>
</dbReference>
<dbReference type="Pfam" id="PF05773">
    <property type="entry name" value="RWD"/>
    <property type="match status" value="1"/>
</dbReference>
<dbReference type="SUPFAM" id="SSF54495">
    <property type="entry name" value="UBC-like"/>
    <property type="match status" value="1"/>
</dbReference>
<dbReference type="Pfam" id="PF24681">
    <property type="entry name" value="Kelch_KLHDC2_KLHL20_DRC7"/>
    <property type="match status" value="1"/>
</dbReference>
<dbReference type="InterPro" id="IPR051568">
    <property type="entry name" value="LZTR1/Attractin"/>
</dbReference>
<keyword evidence="2" id="KW-0677">Repeat</keyword>
<dbReference type="KEGG" id="ngr:NAEGRDRAFT_72658"/>
<dbReference type="PANTHER" id="PTHR46376:SF1">
    <property type="entry name" value="LEUCINE-ZIPPER-LIKE TRANSCRIPTIONAL REGULATOR 1"/>
    <property type="match status" value="1"/>
</dbReference>
<dbReference type="eggNOG" id="KOG4441">
    <property type="taxonomic scope" value="Eukaryota"/>
</dbReference>
<dbReference type="VEuPathDB" id="AmoebaDB:NAEGRDRAFT_72658"/>
<evidence type="ECO:0000313" key="7">
    <source>
        <dbReference type="Proteomes" id="UP000006671"/>
    </source>
</evidence>
<keyword evidence="1" id="KW-0880">Kelch repeat</keyword>
<keyword evidence="7" id="KW-1185">Reference proteome</keyword>
<dbReference type="PANTHER" id="PTHR46376">
    <property type="entry name" value="LEUCINE-ZIPPER-LIKE TRANSCRIPTIONAL REGULATOR 1"/>
    <property type="match status" value="1"/>
</dbReference>
<dbReference type="EMBL" id="GG738899">
    <property type="protein sequence ID" value="EFC39446.1"/>
    <property type="molecule type" value="Genomic_DNA"/>
</dbReference>
<dbReference type="OMA" id="APDLYSK"/>
<feature type="region of interest" description="Disordered" evidence="3">
    <location>
        <begin position="205"/>
        <end position="279"/>
    </location>
</feature>
<name>D2VUG8_NAEGR</name>
<feature type="domain" description="BTB" evidence="4">
    <location>
        <begin position="1138"/>
        <end position="1206"/>
    </location>
</feature>
<dbReference type="Pfam" id="PF00651">
    <property type="entry name" value="BTB"/>
    <property type="match status" value="1"/>
</dbReference>
<evidence type="ECO:0000256" key="1">
    <source>
        <dbReference type="ARBA" id="ARBA00022441"/>
    </source>
</evidence>
<dbReference type="CDD" id="cd18186">
    <property type="entry name" value="BTB_POZ_ZBTB_KLHL-like"/>
    <property type="match status" value="1"/>
</dbReference>